<keyword evidence="3" id="KW-1185">Reference proteome</keyword>
<proteinExistence type="predicted"/>
<dbReference type="AlphaFoldDB" id="A0A081CBQ0"/>
<dbReference type="PANTHER" id="PTHR46564:SF1">
    <property type="entry name" value="TRANSPOSASE"/>
    <property type="match status" value="1"/>
</dbReference>
<evidence type="ECO:0000313" key="2">
    <source>
        <dbReference type="EMBL" id="GAK64096.1"/>
    </source>
</evidence>
<evidence type="ECO:0000313" key="3">
    <source>
        <dbReference type="Proteomes" id="UP000053758"/>
    </source>
</evidence>
<reference evidence="3" key="1">
    <citation type="journal article" date="2014" name="Genome Announc.">
        <title>Draft Genome Sequence of the Yeast Pseudozyma antarctica Type Strain JCM10317, a Producer of the Glycolipid Biosurfactants, Mannosylerythritol Lipids.</title>
        <authorList>
            <person name="Saika A."/>
            <person name="Koike H."/>
            <person name="Hori T."/>
            <person name="Fukuoka T."/>
            <person name="Sato S."/>
            <person name="Habe H."/>
            <person name="Kitamoto D."/>
            <person name="Morita T."/>
        </authorList>
    </citation>
    <scope>NUCLEOTIDE SEQUENCE [LARGE SCALE GENOMIC DNA]</scope>
    <source>
        <strain evidence="3">JCM 10317</strain>
    </source>
</reference>
<dbReference type="InterPro" id="IPR047655">
    <property type="entry name" value="Transpos_IS630-like"/>
</dbReference>
<dbReference type="NCBIfam" id="NF033545">
    <property type="entry name" value="transpos_IS630"/>
    <property type="match status" value="1"/>
</dbReference>
<dbReference type="EMBL" id="DF830071">
    <property type="protein sequence ID" value="GAK64096.1"/>
    <property type="molecule type" value="Genomic_DNA"/>
</dbReference>
<dbReference type="HOGENOM" id="CLU_781176_0_0_1"/>
<dbReference type="SUPFAM" id="SSF46689">
    <property type="entry name" value="Homeodomain-like"/>
    <property type="match status" value="1"/>
</dbReference>
<accession>A0A081CBQ0</accession>
<dbReference type="Gene3D" id="1.10.10.10">
    <property type="entry name" value="Winged helix-like DNA-binding domain superfamily/Winged helix DNA-binding domain"/>
    <property type="match status" value="1"/>
</dbReference>
<dbReference type="Pfam" id="PF00292">
    <property type="entry name" value="PAX"/>
    <property type="match status" value="1"/>
</dbReference>
<keyword evidence="1" id="KW-0563">Paired box</keyword>
<dbReference type="GeneID" id="26303044"/>
<dbReference type="InterPro" id="IPR009057">
    <property type="entry name" value="Homeodomain-like_sf"/>
</dbReference>
<dbReference type="Pfam" id="PF13358">
    <property type="entry name" value="DDE_3"/>
    <property type="match status" value="1"/>
</dbReference>
<dbReference type="RefSeq" id="XP_014657736.1">
    <property type="nucleotide sequence ID" value="XM_014802250.1"/>
</dbReference>
<evidence type="ECO:0000256" key="1">
    <source>
        <dbReference type="ARBA" id="ARBA00022724"/>
    </source>
</evidence>
<dbReference type="Gene3D" id="3.30.420.10">
    <property type="entry name" value="Ribonuclease H-like superfamily/Ribonuclease H"/>
    <property type="match status" value="1"/>
</dbReference>
<name>A0A081CBQ0_PSEA2</name>
<organism evidence="2 3">
    <name type="scientific">Pseudozyma antarctica</name>
    <name type="common">Yeast</name>
    <name type="synonym">Candida antarctica</name>
    <dbReference type="NCBI Taxonomy" id="84753"/>
    <lineage>
        <taxon>Eukaryota</taxon>
        <taxon>Fungi</taxon>
        <taxon>Dikarya</taxon>
        <taxon>Basidiomycota</taxon>
        <taxon>Ustilaginomycotina</taxon>
        <taxon>Ustilaginomycetes</taxon>
        <taxon>Ustilaginales</taxon>
        <taxon>Ustilaginaceae</taxon>
        <taxon>Moesziomyces</taxon>
    </lineage>
</organism>
<dbReference type="InterPro" id="IPR036388">
    <property type="entry name" value="WH-like_DNA-bd_sf"/>
</dbReference>
<dbReference type="InterPro" id="IPR036397">
    <property type="entry name" value="RNaseH_sf"/>
</dbReference>
<sequence>MPRSKSKTLSLETRTKLLEAINKQNMSVAEASRRLMVPYTTARSFIQHYKETGHVEPKKMGGNREPVLTNEHLDWIQSKLDNKSDIRLADIHNDMKRAFTFDKLPSITSIHRAINTKLQYTLKLLRVEPADYNKPSRIQARKEWAQDYVDSGSSLFNAIYIDESGFNLHQHVSYGRAKRGDRAIRIVPSDKGQNISYIAAIGAEGVVADFAYQASTTGKLFAWFLKERVFPKLQHRRQIILDNATIHKTADVRQVFQESIHECVFLPPYSPFLNAAEWHFALIKPRLSKEEYKNTESLLNAIRASANTVTPGMVTSWIREVNRNLIRSINGEILGREHHYNMQEGDEDLAVQLLEDLENMHVQV</sequence>
<gene>
    <name evidence="2" type="ORF">PAN0_004c2305</name>
</gene>
<protein>
    <submittedName>
        <fullName evidence="2">Transposase</fullName>
    </submittedName>
</protein>
<dbReference type="Proteomes" id="UP000053758">
    <property type="component" value="Unassembled WGS sequence"/>
</dbReference>
<dbReference type="InterPro" id="IPR038717">
    <property type="entry name" value="Tc1-like_DDE_dom"/>
</dbReference>
<dbReference type="OrthoDB" id="2554372at2759"/>
<dbReference type="InterPro" id="IPR001523">
    <property type="entry name" value="Paired_dom"/>
</dbReference>
<dbReference type="GO" id="GO:0006355">
    <property type="term" value="P:regulation of DNA-templated transcription"/>
    <property type="evidence" value="ECO:0007669"/>
    <property type="project" value="InterPro"/>
</dbReference>
<dbReference type="GO" id="GO:0003677">
    <property type="term" value="F:DNA binding"/>
    <property type="evidence" value="ECO:0007669"/>
    <property type="project" value="InterPro"/>
</dbReference>
<dbReference type="PANTHER" id="PTHR46564">
    <property type="entry name" value="TRANSPOSASE"/>
    <property type="match status" value="1"/>
</dbReference>